<evidence type="ECO:0000313" key="11">
    <source>
        <dbReference type="Proteomes" id="UP000011682"/>
    </source>
</evidence>
<keyword evidence="3" id="KW-0813">Transport</keyword>
<dbReference type="GO" id="GO:0015144">
    <property type="term" value="F:carbohydrate transmembrane transporter activity"/>
    <property type="evidence" value="ECO:0007669"/>
    <property type="project" value="TreeGrafter"/>
</dbReference>
<dbReference type="InterPro" id="IPR018247">
    <property type="entry name" value="EF_Hand_1_Ca_BS"/>
</dbReference>
<keyword evidence="7" id="KW-0626">Porin</keyword>
<name>S9R0E8_CYSF2</name>
<evidence type="ECO:0000256" key="5">
    <source>
        <dbReference type="ARBA" id="ARBA00022692"/>
    </source>
</evidence>
<comment type="caution">
    <text evidence="10">The sequence shown here is derived from an EMBL/GenBank/DDBJ whole genome shotgun (WGS) entry which is preliminary data.</text>
</comment>
<dbReference type="PANTHER" id="PTHR38762">
    <property type="entry name" value="CRYPTIC OUTER MEMBRANE PORIN BGLH-RELATED"/>
    <property type="match status" value="1"/>
</dbReference>
<evidence type="ECO:0000256" key="4">
    <source>
        <dbReference type="ARBA" id="ARBA00022452"/>
    </source>
</evidence>
<protein>
    <submittedName>
        <fullName evidence="10">Maltoporin (Maltose/maltodextrin high-affinity receptor, phage lambda receptor protein)</fullName>
    </submittedName>
</protein>
<reference evidence="10" key="1">
    <citation type="submission" date="2013-05" db="EMBL/GenBank/DDBJ databases">
        <title>Genome assembly of Cystobacter fuscus DSM 2262.</title>
        <authorList>
            <person name="Sharma G."/>
            <person name="Khatri I."/>
            <person name="Kaur C."/>
            <person name="Mayilraj S."/>
            <person name="Subramanian S."/>
        </authorList>
    </citation>
    <scope>NUCLEOTIDE SEQUENCE [LARGE SCALE GENOMIC DNA]</scope>
    <source>
        <strain evidence="10">DSM 2262</strain>
    </source>
</reference>
<dbReference type="Proteomes" id="UP000011682">
    <property type="component" value="Unassembled WGS sequence"/>
</dbReference>
<evidence type="ECO:0000256" key="2">
    <source>
        <dbReference type="ARBA" id="ARBA00007055"/>
    </source>
</evidence>
<comment type="subcellular location">
    <subcellularLocation>
        <location evidence="1">Cell outer membrane</location>
        <topology evidence="1">Multi-pass membrane protein</topology>
    </subcellularLocation>
</comment>
<dbReference type="InterPro" id="IPR003192">
    <property type="entry name" value="Porin_LamB"/>
</dbReference>
<dbReference type="EMBL" id="ANAH02000007">
    <property type="protein sequence ID" value="EPX62388.1"/>
    <property type="molecule type" value="Genomic_DNA"/>
</dbReference>
<dbReference type="GO" id="GO:0009279">
    <property type="term" value="C:cell outer membrane"/>
    <property type="evidence" value="ECO:0007669"/>
    <property type="project" value="UniProtKB-SubCell"/>
</dbReference>
<evidence type="ECO:0000256" key="6">
    <source>
        <dbReference type="ARBA" id="ARBA00023065"/>
    </source>
</evidence>
<dbReference type="GO" id="GO:0015774">
    <property type="term" value="P:polysaccharide transport"/>
    <property type="evidence" value="ECO:0007669"/>
    <property type="project" value="TreeGrafter"/>
</dbReference>
<dbReference type="eggNOG" id="COG4580">
    <property type="taxonomic scope" value="Bacteria"/>
</dbReference>
<dbReference type="SUPFAM" id="SSF56935">
    <property type="entry name" value="Porins"/>
    <property type="match status" value="1"/>
</dbReference>
<evidence type="ECO:0000256" key="1">
    <source>
        <dbReference type="ARBA" id="ARBA00004571"/>
    </source>
</evidence>
<keyword evidence="9" id="KW-0998">Cell outer membrane</keyword>
<keyword evidence="5" id="KW-0812">Transmembrane</keyword>
<dbReference type="PANTHER" id="PTHR38762:SF1">
    <property type="entry name" value="CRYPTIC OUTER MEMBRANE PORIN BGLH-RELATED"/>
    <property type="match status" value="1"/>
</dbReference>
<sequence>MLCVIALAAGSTPANASLLYDRLEISMYGRMGVAWDPSSGRYIQGQRMNVTGSAIGGRLEEGDYLEPAIKLHLLAPSTDTSAPYVDFVITPSMYTQNGLFAGAISNNGDPLVIALFQAYVEAGNILLPNLRVWGGARFYRGTDVHIADIFYFNNLAGQGGGVMYGPLDLAIIMQTAVGPGGQYNFDVNGNGRLDAGDIRRQRTVFVAQYVHKLEAGHSFHGLAELHLLPAAKVTRQSDGEVVGLNADMGWVLGAKAHFDLGNGSFNDMSIRYGSRAASGARGGAQTYYSFGQANTEGVYDDSAGIQAVDHFLYNFGNAFSLNAYAILHWGQGLRNRTDAEGAPGTIVGNAMDFGVGARGEYYFTDHLHLIGEAHYQGVKQVGIANGELATALKLTIAPTFVPLGGRTMWARPHFRLFYTAAFYNDAAAIGLVSPYQQVVSDNGRPVKVGHYLGTRVEWWF</sequence>
<evidence type="ECO:0000256" key="8">
    <source>
        <dbReference type="ARBA" id="ARBA00023136"/>
    </source>
</evidence>
<dbReference type="GO" id="GO:0006811">
    <property type="term" value="P:monoatomic ion transport"/>
    <property type="evidence" value="ECO:0007669"/>
    <property type="project" value="UniProtKB-KW"/>
</dbReference>
<evidence type="ECO:0000256" key="7">
    <source>
        <dbReference type="ARBA" id="ARBA00023114"/>
    </source>
</evidence>
<evidence type="ECO:0000256" key="3">
    <source>
        <dbReference type="ARBA" id="ARBA00022448"/>
    </source>
</evidence>
<keyword evidence="4" id="KW-1134">Transmembrane beta strand</keyword>
<evidence type="ECO:0000256" key="9">
    <source>
        <dbReference type="ARBA" id="ARBA00023237"/>
    </source>
</evidence>
<dbReference type="Gene3D" id="2.40.170.10">
    <property type="entry name" value="Porin, LamB type"/>
    <property type="match status" value="1"/>
</dbReference>
<dbReference type="Pfam" id="PF02264">
    <property type="entry name" value="LamB"/>
    <property type="match status" value="1"/>
</dbReference>
<dbReference type="GO" id="GO:0015288">
    <property type="term" value="F:porin activity"/>
    <property type="evidence" value="ECO:0007669"/>
    <property type="project" value="UniProtKB-KW"/>
</dbReference>
<keyword evidence="11" id="KW-1185">Reference proteome</keyword>
<dbReference type="InterPro" id="IPR036998">
    <property type="entry name" value="Porin_LamB_sf"/>
</dbReference>
<dbReference type="PROSITE" id="PS00018">
    <property type="entry name" value="EF_HAND_1"/>
    <property type="match status" value="1"/>
</dbReference>
<dbReference type="GO" id="GO:0046930">
    <property type="term" value="C:pore complex"/>
    <property type="evidence" value="ECO:0007669"/>
    <property type="project" value="UniProtKB-KW"/>
</dbReference>
<dbReference type="AlphaFoldDB" id="S9R0E8"/>
<organism evidence="10 11">
    <name type="scientific">Cystobacter fuscus (strain ATCC 25194 / DSM 2262 / NBRC 100088 / M29)</name>
    <dbReference type="NCBI Taxonomy" id="1242864"/>
    <lineage>
        <taxon>Bacteria</taxon>
        <taxon>Pseudomonadati</taxon>
        <taxon>Myxococcota</taxon>
        <taxon>Myxococcia</taxon>
        <taxon>Myxococcales</taxon>
        <taxon>Cystobacterineae</taxon>
        <taxon>Archangiaceae</taxon>
        <taxon>Cystobacter</taxon>
    </lineage>
</organism>
<dbReference type="InterPro" id="IPR050286">
    <property type="entry name" value="G_neg_Bact_CarbUptk_Porin"/>
</dbReference>
<keyword evidence="10" id="KW-0675">Receptor</keyword>
<accession>S9R0E8</accession>
<gene>
    <name evidence="10" type="ORF">D187_008576</name>
</gene>
<comment type="similarity">
    <text evidence="2">Belongs to the porin LamB (TC 1.B.3) family.</text>
</comment>
<keyword evidence="6" id="KW-0406">Ion transport</keyword>
<evidence type="ECO:0000313" key="10">
    <source>
        <dbReference type="EMBL" id="EPX62388.1"/>
    </source>
</evidence>
<keyword evidence="8" id="KW-0472">Membrane</keyword>
<proteinExistence type="inferred from homology"/>